<feature type="transmembrane region" description="Helical" evidence="2">
    <location>
        <begin position="43"/>
        <end position="61"/>
    </location>
</feature>
<keyword evidence="2" id="KW-0812">Transmembrane</keyword>
<evidence type="ECO:0000259" key="4">
    <source>
        <dbReference type="Pfam" id="PF11887"/>
    </source>
</evidence>
<feature type="region of interest" description="Disordered" evidence="1">
    <location>
        <begin position="1"/>
        <end position="38"/>
    </location>
</feature>
<dbReference type="EMBL" id="PENI01000025">
    <property type="protein sequence ID" value="RMB82045.1"/>
    <property type="molecule type" value="Genomic_DNA"/>
</dbReference>
<dbReference type="OrthoDB" id="5241191at2"/>
<keyword evidence="2" id="KW-0472">Membrane</keyword>
<evidence type="ECO:0000313" key="6">
    <source>
        <dbReference type="Proteomes" id="UP000270471"/>
    </source>
</evidence>
<feature type="compositionally biased region" description="Low complexity" evidence="1">
    <location>
        <begin position="13"/>
        <end position="25"/>
    </location>
</feature>
<dbReference type="NCBIfam" id="TIGR00996">
    <property type="entry name" value="Mtu_fam_mce"/>
    <property type="match status" value="1"/>
</dbReference>
<comment type="caution">
    <text evidence="5">The sequence shown here is derived from an EMBL/GenBank/DDBJ whole genome shotgun (WGS) entry which is preliminary data.</text>
</comment>
<proteinExistence type="predicted"/>
<sequence length="374" mass="40010">MSPLTRARRRAGHGTTDAAADSTPRTGRRRGPWPKPVQDRNPVTVALAGLLLLALLTVFAYNADRLPLIGGGTAYSADFSESAGLDEGDEVRIAGVKVGRVTAVSLDGPKVKVGFEVDDAWIGDRTTAAIAIKTLLGEKYLALDPLGGARQDPGRRIPLARTTAPYDVTQAFQDLSGTVDAIDTGQLAKSFETISETFQDSPPHVRKAATGLSALSRSVSGRDTELSELLKGSARFSKTLKDKKSSFETLIEDGGSLLGELQDRRTAIRALLKGSRALSTELSGLVADNDRQLGPTLEALGRVTTILEKNRTQLDRTLALVGPYYRLVGNTLGNGRWFDSYLCGVVPRDYLPDPSLAEPCRPPKQSAQAQGSAR</sequence>
<keyword evidence="6" id="KW-1185">Reference proteome</keyword>
<dbReference type="InterPro" id="IPR052336">
    <property type="entry name" value="MlaD_Phospholipid_Transporter"/>
</dbReference>
<dbReference type="PRINTS" id="PR01782">
    <property type="entry name" value="MCEVIRFACTOR"/>
</dbReference>
<feature type="compositionally biased region" description="Polar residues" evidence="1">
    <location>
        <begin position="365"/>
        <end position="374"/>
    </location>
</feature>
<feature type="domain" description="Mammalian cell entry C-terminal" evidence="4">
    <location>
        <begin position="152"/>
        <end position="321"/>
    </location>
</feature>
<protein>
    <submittedName>
        <fullName evidence="5">ABC transporter substrate-binding protein</fullName>
    </submittedName>
</protein>
<gene>
    <name evidence="5" type="ORF">CTZ28_31120</name>
</gene>
<dbReference type="Pfam" id="PF11887">
    <property type="entry name" value="Mce4_CUP1"/>
    <property type="match status" value="1"/>
</dbReference>
<dbReference type="PANTHER" id="PTHR33371">
    <property type="entry name" value="INTERMEMBRANE PHOSPHOLIPID TRANSPORT SYSTEM BINDING PROTEIN MLAD-RELATED"/>
    <property type="match status" value="1"/>
</dbReference>
<dbReference type="InterPro" id="IPR024516">
    <property type="entry name" value="Mce_C"/>
</dbReference>
<evidence type="ECO:0000313" key="5">
    <source>
        <dbReference type="EMBL" id="RMB82045.1"/>
    </source>
</evidence>
<dbReference type="GO" id="GO:0005576">
    <property type="term" value="C:extracellular region"/>
    <property type="evidence" value="ECO:0007669"/>
    <property type="project" value="TreeGrafter"/>
</dbReference>
<evidence type="ECO:0000259" key="3">
    <source>
        <dbReference type="Pfam" id="PF02470"/>
    </source>
</evidence>
<accession>A0A3M0HZG9</accession>
<reference evidence="5 6" key="1">
    <citation type="submission" date="2017-11" db="EMBL/GenBank/DDBJ databases">
        <title>Draft genome of actinobacteria isolated from guarana (Paullinia cupana (Mart.) Ducke.</title>
        <authorList>
            <person name="Siqueira K.A."/>
            <person name="Liotti R.G."/>
            <person name="Mendes T.A.O."/>
            <person name="Soares M.A."/>
        </authorList>
    </citation>
    <scope>NUCLEOTIDE SEQUENCE [LARGE SCALE GENOMIC DNA]</scope>
    <source>
        <strain evidence="5 6">193</strain>
    </source>
</reference>
<feature type="domain" description="Mce/MlaD" evidence="3">
    <location>
        <begin position="72"/>
        <end position="145"/>
    </location>
</feature>
<feature type="region of interest" description="Disordered" evidence="1">
    <location>
        <begin position="354"/>
        <end position="374"/>
    </location>
</feature>
<dbReference type="Proteomes" id="UP000270471">
    <property type="component" value="Unassembled WGS sequence"/>
</dbReference>
<name>A0A3M0HZG9_9ACTN</name>
<dbReference type="InterPro" id="IPR003399">
    <property type="entry name" value="Mce/MlaD"/>
</dbReference>
<keyword evidence="2" id="KW-1133">Transmembrane helix</keyword>
<evidence type="ECO:0000256" key="2">
    <source>
        <dbReference type="SAM" id="Phobius"/>
    </source>
</evidence>
<dbReference type="InterPro" id="IPR005693">
    <property type="entry name" value="Mce"/>
</dbReference>
<dbReference type="Pfam" id="PF02470">
    <property type="entry name" value="MlaD"/>
    <property type="match status" value="1"/>
</dbReference>
<evidence type="ECO:0000256" key="1">
    <source>
        <dbReference type="SAM" id="MobiDB-lite"/>
    </source>
</evidence>
<dbReference type="AlphaFoldDB" id="A0A3M0HZG9"/>
<dbReference type="PANTHER" id="PTHR33371:SF18">
    <property type="entry name" value="MCE-FAMILY PROTEIN MCE3C"/>
    <property type="match status" value="1"/>
</dbReference>
<feature type="compositionally biased region" description="Basic residues" evidence="1">
    <location>
        <begin position="1"/>
        <end position="12"/>
    </location>
</feature>
<organism evidence="5 6">
    <name type="scientific">Streptomyces shenzhenensis</name>
    <dbReference type="NCBI Taxonomy" id="943815"/>
    <lineage>
        <taxon>Bacteria</taxon>
        <taxon>Bacillati</taxon>
        <taxon>Actinomycetota</taxon>
        <taxon>Actinomycetes</taxon>
        <taxon>Kitasatosporales</taxon>
        <taxon>Streptomycetaceae</taxon>
        <taxon>Streptomyces</taxon>
    </lineage>
</organism>
<dbReference type="RefSeq" id="WP_121893180.1">
    <property type="nucleotide sequence ID" value="NZ_PENI01000025.1"/>
</dbReference>